<dbReference type="OrthoDB" id="10573680at2759"/>
<protein>
    <submittedName>
        <fullName evidence="3">Uncharacterized protein</fullName>
    </submittedName>
</protein>
<feature type="region of interest" description="Disordered" evidence="2">
    <location>
        <begin position="1"/>
        <end position="26"/>
    </location>
</feature>
<dbReference type="GeneID" id="81364952"/>
<reference evidence="3" key="2">
    <citation type="journal article" date="2023" name="IMA Fungus">
        <title>Comparative genomic study of the Penicillium genus elucidates a diverse pangenome and 15 lateral gene transfer events.</title>
        <authorList>
            <person name="Petersen C."/>
            <person name="Sorensen T."/>
            <person name="Nielsen M.R."/>
            <person name="Sondergaard T.E."/>
            <person name="Sorensen J.L."/>
            <person name="Fitzpatrick D.A."/>
            <person name="Frisvad J.C."/>
            <person name="Nielsen K.L."/>
        </authorList>
    </citation>
    <scope>NUCLEOTIDE SEQUENCE</scope>
    <source>
        <strain evidence="3">IBT 29677</strain>
    </source>
</reference>
<organism evidence="3 4">
    <name type="scientific">Penicillium cosmopolitanum</name>
    <dbReference type="NCBI Taxonomy" id="1131564"/>
    <lineage>
        <taxon>Eukaryota</taxon>
        <taxon>Fungi</taxon>
        <taxon>Dikarya</taxon>
        <taxon>Ascomycota</taxon>
        <taxon>Pezizomycotina</taxon>
        <taxon>Eurotiomycetes</taxon>
        <taxon>Eurotiomycetidae</taxon>
        <taxon>Eurotiales</taxon>
        <taxon>Aspergillaceae</taxon>
        <taxon>Penicillium</taxon>
    </lineage>
</organism>
<dbReference type="RefSeq" id="XP_056494554.1">
    <property type="nucleotide sequence ID" value="XM_056625972.1"/>
</dbReference>
<feature type="compositionally biased region" description="Basic and acidic residues" evidence="2">
    <location>
        <begin position="80"/>
        <end position="96"/>
    </location>
</feature>
<name>A0A9X0BF26_9EURO</name>
<sequence>MASSGSQHFLADPFVTPTGNPHPSIQREVPTLFGAAEKTTEARIRVLEAQVLTLQAENVALQRRIRVQEEITNAQSASPVHRDPSQPRRDAQERVHARMNRRDALVDAQVGQLAFHVAHIVQGLNNLAHFVANFVCGLPGPAADSA</sequence>
<dbReference type="Proteomes" id="UP001147747">
    <property type="component" value="Unassembled WGS sequence"/>
</dbReference>
<keyword evidence="4" id="KW-1185">Reference proteome</keyword>
<proteinExistence type="predicted"/>
<accession>A0A9X0BF26</accession>
<evidence type="ECO:0000256" key="1">
    <source>
        <dbReference type="SAM" id="Coils"/>
    </source>
</evidence>
<evidence type="ECO:0000313" key="3">
    <source>
        <dbReference type="EMBL" id="KAJ5414708.1"/>
    </source>
</evidence>
<keyword evidence="1" id="KW-0175">Coiled coil</keyword>
<gene>
    <name evidence="3" type="ORF">N7509_001335</name>
</gene>
<evidence type="ECO:0000313" key="4">
    <source>
        <dbReference type="Proteomes" id="UP001147747"/>
    </source>
</evidence>
<comment type="caution">
    <text evidence="3">The sequence shown here is derived from an EMBL/GenBank/DDBJ whole genome shotgun (WGS) entry which is preliminary data.</text>
</comment>
<evidence type="ECO:0000256" key="2">
    <source>
        <dbReference type="SAM" id="MobiDB-lite"/>
    </source>
</evidence>
<dbReference type="EMBL" id="JAPZBU010000003">
    <property type="protein sequence ID" value="KAJ5414708.1"/>
    <property type="molecule type" value="Genomic_DNA"/>
</dbReference>
<feature type="region of interest" description="Disordered" evidence="2">
    <location>
        <begin position="70"/>
        <end position="96"/>
    </location>
</feature>
<dbReference type="AlphaFoldDB" id="A0A9X0BF26"/>
<feature type="coiled-coil region" evidence="1">
    <location>
        <begin position="37"/>
        <end position="64"/>
    </location>
</feature>
<reference evidence="3" key="1">
    <citation type="submission" date="2022-12" db="EMBL/GenBank/DDBJ databases">
        <authorList>
            <person name="Petersen C."/>
        </authorList>
    </citation>
    <scope>NUCLEOTIDE SEQUENCE</scope>
    <source>
        <strain evidence="3">IBT 29677</strain>
    </source>
</reference>